<keyword evidence="3" id="KW-0847">Vitamin C</keyword>
<keyword evidence="5" id="KW-0560">Oxidoreductase</keyword>
<dbReference type="Proteomes" id="UP000294325">
    <property type="component" value="Chromosome"/>
</dbReference>
<accession>A0A4P7BX45</accession>
<keyword evidence="4" id="KW-0223">Dioxygenase</keyword>
<dbReference type="PANTHER" id="PTHR12907">
    <property type="entry name" value="EGL NINE HOMOLOG-RELATED"/>
    <property type="match status" value="1"/>
</dbReference>
<dbReference type="SMART" id="SM00702">
    <property type="entry name" value="P4Hc"/>
    <property type="match status" value="1"/>
</dbReference>
<evidence type="ECO:0000256" key="6">
    <source>
        <dbReference type="ARBA" id="ARBA00023004"/>
    </source>
</evidence>
<dbReference type="Gene3D" id="2.60.120.620">
    <property type="entry name" value="q2cbj1_9rhob like domain"/>
    <property type="match status" value="1"/>
</dbReference>
<keyword evidence="6" id="KW-0408">Iron</keyword>
<evidence type="ECO:0000313" key="9">
    <source>
        <dbReference type="Proteomes" id="UP000294325"/>
    </source>
</evidence>
<proteinExistence type="predicted"/>
<reference evidence="8 9" key="1">
    <citation type="submission" date="2019-03" db="EMBL/GenBank/DDBJ databases">
        <title>The genome sequence of Nitrosococcus wardiae strain D1FHST reveals the archetypal metabolic capacity of ammonia-oxidizing Gammaproteobacteria.</title>
        <authorList>
            <person name="Wang L."/>
            <person name="Lim C.K."/>
            <person name="Hanson T.E."/>
            <person name="Dang H."/>
            <person name="Klotz M.G."/>
        </authorList>
    </citation>
    <scope>NUCLEOTIDE SEQUENCE [LARGE SCALE GENOMIC DNA]</scope>
    <source>
        <strain evidence="8 9">D1FHS</strain>
    </source>
</reference>
<dbReference type="GO" id="GO:0008198">
    <property type="term" value="F:ferrous iron binding"/>
    <property type="evidence" value="ECO:0007669"/>
    <property type="project" value="TreeGrafter"/>
</dbReference>
<dbReference type="PANTHER" id="PTHR12907:SF26">
    <property type="entry name" value="HIF PROLYL HYDROXYLASE, ISOFORM C"/>
    <property type="match status" value="1"/>
</dbReference>
<dbReference type="EMBL" id="CP038033">
    <property type="protein sequence ID" value="QBQ53694.1"/>
    <property type="molecule type" value="Genomic_DNA"/>
</dbReference>
<evidence type="ECO:0000256" key="1">
    <source>
        <dbReference type="ARBA" id="ARBA00001961"/>
    </source>
</evidence>
<evidence type="ECO:0000256" key="3">
    <source>
        <dbReference type="ARBA" id="ARBA00022896"/>
    </source>
</evidence>
<keyword evidence="9" id="KW-1185">Reference proteome</keyword>
<dbReference type="GO" id="GO:0031543">
    <property type="term" value="F:peptidyl-proline dioxygenase activity"/>
    <property type="evidence" value="ECO:0007669"/>
    <property type="project" value="TreeGrafter"/>
</dbReference>
<dbReference type="AlphaFoldDB" id="A0A4P7BX45"/>
<evidence type="ECO:0000256" key="2">
    <source>
        <dbReference type="ARBA" id="ARBA00022723"/>
    </source>
</evidence>
<dbReference type="GO" id="GO:0031418">
    <property type="term" value="F:L-ascorbic acid binding"/>
    <property type="evidence" value="ECO:0007669"/>
    <property type="project" value="UniProtKB-KW"/>
</dbReference>
<organism evidence="8 9">
    <name type="scientific">Nitrosococcus wardiae</name>
    <dbReference type="NCBI Taxonomy" id="1814290"/>
    <lineage>
        <taxon>Bacteria</taxon>
        <taxon>Pseudomonadati</taxon>
        <taxon>Pseudomonadota</taxon>
        <taxon>Gammaproteobacteria</taxon>
        <taxon>Chromatiales</taxon>
        <taxon>Chromatiaceae</taxon>
        <taxon>Nitrosococcus</taxon>
    </lineage>
</organism>
<dbReference type="OrthoDB" id="9783171at2"/>
<dbReference type="GO" id="GO:0071456">
    <property type="term" value="P:cellular response to hypoxia"/>
    <property type="evidence" value="ECO:0007669"/>
    <property type="project" value="TreeGrafter"/>
</dbReference>
<evidence type="ECO:0000256" key="5">
    <source>
        <dbReference type="ARBA" id="ARBA00023002"/>
    </source>
</evidence>
<evidence type="ECO:0000256" key="4">
    <source>
        <dbReference type="ARBA" id="ARBA00022964"/>
    </source>
</evidence>
<dbReference type="PROSITE" id="PS51471">
    <property type="entry name" value="FE2OG_OXY"/>
    <property type="match status" value="1"/>
</dbReference>
<dbReference type="KEGG" id="nwr:E3U44_03595"/>
<protein>
    <submittedName>
        <fullName evidence="8">2OG-Fe(II) oxygenase</fullName>
    </submittedName>
</protein>
<dbReference type="InterPro" id="IPR005123">
    <property type="entry name" value="Oxoglu/Fe-dep_dioxygenase_dom"/>
</dbReference>
<gene>
    <name evidence="8" type="ORF">E3U44_03595</name>
</gene>
<comment type="cofactor">
    <cofactor evidence="1">
        <name>L-ascorbate</name>
        <dbReference type="ChEBI" id="CHEBI:38290"/>
    </cofactor>
</comment>
<evidence type="ECO:0000313" key="8">
    <source>
        <dbReference type="EMBL" id="QBQ53694.1"/>
    </source>
</evidence>
<feature type="domain" description="Fe2OG dioxygenase" evidence="7">
    <location>
        <begin position="110"/>
        <end position="212"/>
    </location>
</feature>
<dbReference type="InterPro" id="IPR051559">
    <property type="entry name" value="HIF_prolyl_hydroxylases"/>
</dbReference>
<sequence length="224" mass="26049">MEWICLNTLSSITDVSESDIFNQIASAIETQGYIVLSSVLPEPLTNSLFIHLKSTKEQDFYRAGIGREFNYHVNQFVRTDQICWIDQRHSATKAYLAWIERLRLELNRRLFLGLFDYECHFACYPVGAFYKRHLDAFSDSRNRIITTVLYLNPNWMPDDGGELLLYSIENNTLLEKIAPEYGKMVLFLSEKFPHEVVTTNKLRYSLSGWFRVNNSFGAVIDPPK</sequence>
<dbReference type="InterPro" id="IPR044862">
    <property type="entry name" value="Pro_4_hyd_alph_FE2OG_OXY"/>
</dbReference>
<keyword evidence="2" id="KW-0479">Metal-binding</keyword>
<dbReference type="Pfam" id="PF13640">
    <property type="entry name" value="2OG-FeII_Oxy_3"/>
    <property type="match status" value="1"/>
</dbReference>
<name>A0A4P7BX45_9GAMM</name>
<evidence type="ECO:0000259" key="7">
    <source>
        <dbReference type="PROSITE" id="PS51471"/>
    </source>
</evidence>
<dbReference type="InterPro" id="IPR006620">
    <property type="entry name" value="Pro_4_hyd_alph"/>
</dbReference>